<evidence type="ECO:0000313" key="4">
    <source>
        <dbReference type="EMBL" id="CCO48571.1"/>
    </source>
</evidence>
<sequence>MELMNKKIVITGGTSGIGLDVVKSLATRNEVIVIGRNSAKLSQIESSLNVKTYQAELSDIASVEWVASAISSEHPTIDVLINNAAVQFTPSFISSDFRYENIQKEITTNFTSICCLTSLLLPSLMSSASGVVLNVNSGLGLMPKTTSAVYCATKSALNSFSQSLRYQLEGTNVKVLQALMPLVETKMTDGRGSGKLTSEDAAQRLISGIERQIEDNDIGKVKMLRWLMRLSPKAAANLMKRA</sequence>
<dbReference type="Pfam" id="PF00106">
    <property type="entry name" value="adh_short"/>
    <property type="match status" value="1"/>
</dbReference>
<dbReference type="InterPro" id="IPR020904">
    <property type="entry name" value="Sc_DH/Rdtase_CS"/>
</dbReference>
<comment type="similarity">
    <text evidence="1 3">Belongs to the short-chain dehydrogenases/reductases (SDR) family.</text>
</comment>
<dbReference type="PRINTS" id="PR00081">
    <property type="entry name" value="GDHRDH"/>
</dbReference>
<comment type="caution">
    <text evidence="4">The sequence shown here is derived from an EMBL/GenBank/DDBJ whole genome shotgun (WGS) entry which is preliminary data.</text>
</comment>
<evidence type="ECO:0000256" key="3">
    <source>
        <dbReference type="RuleBase" id="RU000363"/>
    </source>
</evidence>
<dbReference type="Proteomes" id="UP000018211">
    <property type="component" value="Unassembled WGS sequence"/>
</dbReference>
<dbReference type="PROSITE" id="PS00061">
    <property type="entry name" value="ADH_SHORT"/>
    <property type="match status" value="1"/>
</dbReference>
<protein>
    <submittedName>
        <fullName evidence="4">3-KETOACYL-COA THIOLASE</fullName>
    </submittedName>
</protein>
<dbReference type="PANTHER" id="PTHR44196:SF1">
    <property type="entry name" value="DEHYDROGENASE_REDUCTASE SDR FAMILY MEMBER 7B"/>
    <property type="match status" value="1"/>
</dbReference>
<dbReference type="InterPro" id="IPR036291">
    <property type="entry name" value="NAD(P)-bd_dom_sf"/>
</dbReference>
<dbReference type="SUPFAM" id="SSF51735">
    <property type="entry name" value="NAD(P)-binding Rossmann-fold domains"/>
    <property type="match status" value="1"/>
</dbReference>
<dbReference type="PRINTS" id="PR00080">
    <property type="entry name" value="SDRFAMILY"/>
</dbReference>
<reference evidence="4 5" key="1">
    <citation type="journal article" date="2013" name="ISME J.">
        <title>Comparative genomics of pathogenic lineages of Vibrio nigripulchritudo identifies virulence-associated traits.</title>
        <authorList>
            <person name="Goudenege D."/>
            <person name="Labreuche Y."/>
            <person name="Krin E."/>
            <person name="Ansquer D."/>
            <person name="Mangenot S."/>
            <person name="Calteau A."/>
            <person name="Medigue C."/>
            <person name="Mazel D."/>
            <person name="Polz M.F."/>
            <person name="Le Roux F."/>
        </authorList>
    </citation>
    <scope>NUCLEOTIDE SEQUENCE [LARGE SCALE GENOMIC DNA]</scope>
    <source>
        <strain evidence="4 5">SOn1</strain>
    </source>
</reference>
<dbReference type="PANTHER" id="PTHR44196">
    <property type="entry name" value="DEHYDROGENASE/REDUCTASE SDR FAMILY MEMBER 7B"/>
    <property type="match status" value="1"/>
</dbReference>
<name>A0AAV2VV28_9VIBR</name>
<evidence type="ECO:0000256" key="2">
    <source>
        <dbReference type="ARBA" id="ARBA00023002"/>
    </source>
</evidence>
<dbReference type="Gene3D" id="3.40.50.720">
    <property type="entry name" value="NAD(P)-binding Rossmann-like Domain"/>
    <property type="match status" value="1"/>
</dbReference>
<keyword evidence="2" id="KW-0560">Oxidoreductase</keyword>
<dbReference type="EMBL" id="CAOF01000149">
    <property type="protein sequence ID" value="CCO48571.1"/>
    <property type="molecule type" value="Genomic_DNA"/>
</dbReference>
<organism evidence="4 5">
    <name type="scientific">Vibrio nigripulchritudo SOn1</name>
    <dbReference type="NCBI Taxonomy" id="1238450"/>
    <lineage>
        <taxon>Bacteria</taxon>
        <taxon>Pseudomonadati</taxon>
        <taxon>Pseudomonadota</taxon>
        <taxon>Gammaproteobacteria</taxon>
        <taxon>Vibrionales</taxon>
        <taxon>Vibrionaceae</taxon>
        <taxon>Vibrio</taxon>
    </lineage>
</organism>
<evidence type="ECO:0000256" key="1">
    <source>
        <dbReference type="ARBA" id="ARBA00006484"/>
    </source>
</evidence>
<dbReference type="GO" id="GO:0016491">
    <property type="term" value="F:oxidoreductase activity"/>
    <property type="evidence" value="ECO:0007669"/>
    <property type="project" value="UniProtKB-KW"/>
</dbReference>
<dbReference type="AlphaFoldDB" id="A0AAV2VV28"/>
<gene>
    <name evidence="4" type="ORF">VIBNISOn1_560107</name>
</gene>
<proteinExistence type="inferred from homology"/>
<dbReference type="GO" id="GO:0016020">
    <property type="term" value="C:membrane"/>
    <property type="evidence" value="ECO:0007669"/>
    <property type="project" value="TreeGrafter"/>
</dbReference>
<dbReference type="InterPro" id="IPR002347">
    <property type="entry name" value="SDR_fam"/>
</dbReference>
<evidence type="ECO:0000313" key="5">
    <source>
        <dbReference type="Proteomes" id="UP000018211"/>
    </source>
</evidence>
<accession>A0AAV2VV28</accession>